<dbReference type="InterPro" id="IPR002156">
    <property type="entry name" value="RNaseH_domain"/>
</dbReference>
<dbReference type="Pfam" id="PF00078">
    <property type="entry name" value="RVT_1"/>
    <property type="match status" value="1"/>
</dbReference>
<feature type="domain" description="RNase H type-1" evidence="8">
    <location>
        <begin position="1177"/>
        <end position="1295"/>
    </location>
</feature>
<feature type="region of interest" description="Disordered" evidence="7">
    <location>
        <begin position="409"/>
        <end position="472"/>
    </location>
</feature>
<keyword evidence="5" id="KW-0233">DNA recombination</keyword>
<feature type="compositionally biased region" description="Basic and acidic residues" evidence="7">
    <location>
        <begin position="422"/>
        <end position="435"/>
    </location>
</feature>
<evidence type="ECO:0000256" key="1">
    <source>
        <dbReference type="ARBA" id="ARBA00022679"/>
    </source>
</evidence>
<dbReference type="GO" id="GO:0016779">
    <property type="term" value="F:nucleotidyltransferase activity"/>
    <property type="evidence" value="ECO:0007669"/>
    <property type="project" value="UniProtKB-KW"/>
</dbReference>
<dbReference type="SUPFAM" id="SSF56672">
    <property type="entry name" value="DNA/RNA polymerases"/>
    <property type="match status" value="1"/>
</dbReference>
<evidence type="ECO:0000256" key="7">
    <source>
        <dbReference type="SAM" id="MobiDB-lite"/>
    </source>
</evidence>
<dbReference type="Gene3D" id="3.10.10.10">
    <property type="entry name" value="HIV Type 1 Reverse Transcriptase, subunit A, domain 1"/>
    <property type="match status" value="1"/>
</dbReference>
<keyword evidence="3" id="KW-0540">Nuclease</keyword>
<dbReference type="Gene3D" id="3.30.70.270">
    <property type="match status" value="2"/>
</dbReference>
<dbReference type="PROSITE" id="PS50879">
    <property type="entry name" value="RNASE_H_1"/>
    <property type="match status" value="1"/>
</dbReference>
<dbReference type="GO" id="GO:0006310">
    <property type="term" value="P:DNA recombination"/>
    <property type="evidence" value="ECO:0007669"/>
    <property type="project" value="UniProtKB-KW"/>
</dbReference>
<keyword evidence="4" id="KW-0378">Hydrolase</keyword>
<dbReference type="InterPro" id="IPR012337">
    <property type="entry name" value="RNaseH-like_sf"/>
</dbReference>
<keyword evidence="6" id="KW-0511">Multifunctional enzyme</keyword>
<keyword evidence="4" id="KW-0255">Endonuclease</keyword>
<dbReference type="GO" id="GO:0004523">
    <property type="term" value="F:RNA-DNA hybrid ribonuclease activity"/>
    <property type="evidence" value="ECO:0007669"/>
    <property type="project" value="InterPro"/>
</dbReference>
<protein>
    <recommendedName>
        <fullName evidence="8">RNase H type-1 domain-containing protein</fullName>
    </recommendedName>
</protein>
<keyword evidence="1" id="KW-0808">Transferase</keyword>
<keyword evidence="10" id="KW-1185">Reference proteome</keyword>
<dbReference type="EMBL" id="OZ034822">
    <property type="protein sequence ID" value="CAL1412854.1"/>
    <property type="molecule type" value="Genomic_DNA"/>
</dbReference>
<dbReference type="CDD" id="cd01647">
    <property type="entry name" value="RT_LTR"/>
    <property type="match status" value="1"/>
</dbReference>
<evidence type="ECO:0000259" key="8">
    <source>
        <dbReference type="PROSITE" id="PS50879"/>
    </source>
</evidence>
<dbReference type="InterPro" id="IPR021109">
    <property type="entry name" value="Peptidase_aspartic_dom_sf"/>
</dbReference>
<evidence type="ECO:0000256" key="3">
    <source>
        <dbReference type="ARBA" id="ARBA00022722"/>
    </source>
</evidence>
<dbReference type="Pfam" id="PF03732">
    <property type="entry name" value="Retrotrans_gag"/>
    <property type="match status" value="1"/>
</dbReference>
<dbReference type="InterPro" id="IPR050951">
    <property type="entry name" value="Retrovirus_Pol_polyprotein"/>
</dbReference>
<evidence type="ECO:0000256" key="6">
    <source>
        <dbReference type="ARBA" id="ARBA00023268"/>
    </source>
</evidence>
<dbReference type="InterPro" id="IPR043502">
    <property type="entry name" value="DNA/RNA_pol_sf"/>
</dbReference>
<dbReference type="Gene3D" id="2.40.70.10">
    <property type="entry name" value="Acid Proteases"/>
    <property type="match status" value="1"/>
</dbReference>
<dbReference type="InterPro" id="IPR041577">
    <property type="entry name" value="RT_RNaseH_2"/>
</dbReference>
<keyword evidence="2" id="KW-0548">Nucleotidyltransferase</keyword>
<evidence type="ECO:0000256" key="5">
    <source>
        <dbReference type="ARBA" id="ARBA00023172"/>
    </source>
</evidence>
<feature type="compositionally biased region" description="Polar residues" evidence="7">
    <location>
        <begin position="452"/>
        <end position="463"/>
    </location>
</feature>
<feature type="compositionally biased region" description="Basic residues" evidence="7">
    <location>
        <begin position="436"/>
        <end position="447"/>
    </location>
</feature>
<dbReference type="InterPro" id="IPR000477">
    <property type="entry name" value="RT_dom"/>
</dbReference>
<dbReference type="Gene3D" id="3.30.420.10">
    <property type="entry name" value="Ribonuclease H-like superfamily/Ribonuclease H"/>
    <property type="match status" value="1"/>
</dbReference>
<dbReference type="CDD" id="cd00303">
    <property type="entry name" value="retropepsin_like"/>
    <property type="match status" value="1"/>
</dbReference>
<sequence length="1295" mass="145692">MGDDFETPLKGMTENNTLRGLSPRVEDESELEEVVKSQGMQIANMQDSLSQILQLLKTREETAEGSKGKTREDKQKAVLVLDSPARTEGGGPDAEETDLGFLEEHLRSTYGKHKSPNVLQNPLSRELFKTPVPPNFSSMGLPTYSGTSDPADHLCAFMLKMQLINASDSDLCKAFPVTFSGQCRTWYTSLPEGIIENFEQFAMLFSTKFASQRRRKLTVSSLINCRQKKEESLAEFYDRWNAITCEIDGISSVVAAGNLRISTTSIELKRTLIKKEAALTSWSELDQLARRAILLEEALATEDRSQSGRQQGDHQERGDTRRGRRSPDRRPYRNRYSDREGKKEVLSTDRERGRDRRRGGRKQEIPSGQEPQEGKKWCDWHQIMTHDTTECREFKASLRYLAPGDLRSRLETRRSHRGNSQEAREDSHSPDLEKARRTRKERSRSPARNKIGSPQRQSPTYRPQRNDDDGMEVITIVGGRKRPRTEGDRIAQCLNVQAKATTDVTFLPSELAKEENSEDPLVISFRTAKFKVTRALVDNRSSADILFYSALKGMKKSVQDLSPSNTSLVGFSGTKVRVLGSIILKVTIGEEGITKTKPIEFHVADCPSAYNAILGRGFLASFEAVASTCHQMLKFPSGGQMGRVRGNAKEAKECYQATVEHLEIDLIDSRGDVPHPEAVEGDIAVALDEGRPERTVRISSHLAVEEAHKLLTLLREFEDLFAWGPEDMPGVPRHVSEHHLSVKQKMRPIQQRRRHLSVEKQMALEEEIRRLLKAGFIKEVKYPTWLSNPVFVRKAGGAWRMCIDFPSLNAACTKDSYPLPRIDQLIDGTTNHEALSFLDIFSGYHQIRMAESDQEYTAFMTPMGNFCYVVMPFGLKNAGATYQRMVDAVFTNQMGRNVEAYVDDVLVKSRKAGDHLTNLRETFETLRRRNLRLNPLKCVFGAEAGKFLGFMITNRGIEANPKQIEAIRSLKPPKTIKEIQAFNGKMAALGQFIPRSADKCSPFFQMLKKTASKLQWNEECDKAFALLTNQLSSPPVLSAPIRGERLYLYLAVSEQAVSSALVRRAQDGSDQPVYYVSKALLPAETRYLPVEKAVLAVTSAARKLRPYFQEHPITVLAHLPLKSIMRGMDASGRLTKWAIELSEYDIEYAPRPAIKGQVLADFIAERFSLDTSPSEDRPQVWRLFIDGAAGKTALGAGIVIESPEGVVHEISLRFKDIKTNNAAEYEALINGLRILSNMGASDVHIFSDSLLVVKQVHKAFEIKDEKLAVLANRVRSALGQLNTWKLDHVRRDDNQ</sequence>
<dbReference type="Pfam" id="PF17919">
    <property type="entry name" value="RT_RNaseH_2"/>
    <property type="match status" value="1"/>
</dbReference>
<dbReference type="Proteomes" id="UP001497516">
    <property type="component" value="Chromosome 9"/>
</dbReference>
<reference evidence="9 10" key="1">
    <citation type="submission" date="2024-04" db="EMBL/GenBank/DDBJ databases">
        <authorList>
            <person name="Fracassetti M."/>
        </authorList>
    </citation>
    <scope>NUCLEOTIDE SEQUENCE [LARGE SCALE GENOMIC DNA]</scope>
</reference>
<dbReference type="GO" id="GO:0003676">
    <property type="term" value="F:nucleic acid binding"/>
    <property type="evidence" value="ECO:0007669"/>
    <property type="project" value="InterPro"/>
</dbReference>
<dbReference type="InterPro" id="IPR036397">
    <property type="entry name" value="RNaseH_sf"/>
</dbReference>
<dbReference type="PANTHER" id="PTHR37984:SF5">
    <property type="entry name" value="PROTEIN NYNRIN-LIKE"/>
    <property type="match status" value="1"/>
</dbReference>
<dbReference type="CDD" id="cd09279">
    <property type="entry name" value="RNase_HI_like"/>
    <property type="match status" value="1"/>
</dbReference>
<feature type="compositionally biased region" description="Basic and acidic residues" evidence="7">
    <location>
        <begin position="301"/>
        <end position="354"/>
    </location>
</feature>
<organism evidence="9 10">
    <name type="scientific">Linum trigynum</name>
    <dbReference type="NCBI Taxonomy" id="586398"/>
    <lineage>
        <taxon>Eukaryota</taxon>
        <taxon>Viridiplantae</taxon>
        <taxon>Streptophyta</taxon>
        <taxon>Embryophyta</taxon>
        <taxon>Tracheophyta</taxon>
        <taxon>Spermatophyta</taxon>
        <taxon>Magnoliopsida</taxon>
        <taxon>eudicotyledons</taxon>
        <taxon>Gunneridae</taxon>
        <taxon>Pentapetalae</taxon>
        <taxon>rosids</taxon>
        <taxon>fabids</taxon>
        <taxon>Malpighiales</taxon>
        <taxon>Linaceae</taxon>
        <taxon>Linum</taxon>
    </lineage>
</organism>
<feature type="region of interest" description="Disordered" evidence="7">
    <location>
        <begin position="1"/>
        <end position="33"/>
    </location>
</feature>
<name>A0AAV2GRT4_9ROSI</name>
<dbReference type="SUPFAM" id="SSF53098">
    <property type="entry name" value="Ribonuclease H-like"/>
    <property type="match status" value="1"/>
</dbReference>
<dbReference type="InterPro" id="IPR043128">
    <property type="entry name" value="Rev_trsase/Diguanyl_cyclase"/>
</dbReference>
<evidence type="ECO:0000313" key="10">
    <source>
        <dbReference type="Proteomes" id="UP001497516"/>
    </source>
</evidence>
<evidence type="ECO:0000256" key="4">
    <source>
        <dbReference type="ARBA" id="ARBA00022759"/>
    </source>
</evidence>
<evidence type="ECO:0000256" key="2">
    <source>
        <dbReference type="ARBA" id="ARBA00022695"/>
    </source>
</evidence>
<proteinExistence type="predicted"/>
<gene>
    <name evidence="9" type="ORF">LTRI10_LOCUS52116</name>
</gene>
<dbReference type="InterPro" id="IPR005162">
    <property type="entry name" value="Retrotrans_gag_dom"/>
</dbReference>
<evidence type="ECO:0000313" key="9">
    <source>
        <dbReference type="EMBL" id="CAL1412854.1"/>
    </source>
</evidence>
<dbReference type="Pfam" id="PF13456">
    <property type="entry name" value="RVT_3"/>
    <property type="match status" value="1"/>
</dbReference>
<accession>A0AAV2GRT4</accession>
<feature type="region of interest" description="Disordered" evidence="7">
    <location>
        <begin position="301"/>
        <end position="376"/>
    </location>
</feature>
<dbReference type="PANTHER" id="PTHR37984">
    <property type="entry name" value="PROTEIN CBG26694"/>
    <property type="match status" value="1"/>
</dbReference>